<sequence>MTLTPAKARIYNRTPAEEKLVERDKEMVPVVLVRAMFILCVCVLIIVSYARLTDRPLSATAPTVEEVPIVTERLVRIYGELNGSARVLDVDGNVIATFAQDEGGFIAGVSRVLERERGAVGAMASDPIRVVRFADGRIGLRDDLTDFRAELVGFGADNEAAFARLLEE</sequence>
<organism evidence="3">
    <name type="scientific">Gymnodinialimonas phycosphaerae</name>
    <dbReference type="NCBI Taxonomy" id="2841589"/>
    <lineage>
        <taxon>Bacteria</taxon>
        <taxon>Pseudomonadati</taxon>
        <taxon>Pseudomonadota</taxon>
        <taxon>Alphaproteobacteria</taxon>
        <taxon>Rhodobacterales</taxon>
        <taxon>Paracoccaceae</taxon>
        <taxon>Gymnodinialimonas</taxon>
    </lineage>
</organism>
<dbReference type="EMBL" id="JAIMBW010000001">
    <property type="protein sequence ID" value="MBY4894224.1"/>
    <property type="molecule type" value="Genomic_DNA"/>
</dbReference>
<accession>A0A975YF14</accession>
<name>A0A975YF14_9RHOB</name>
<feature type="transmembrane region" description="Helical" evidence="1">
    <location>
        <begin position="31"/>
        <end position="50"/>
    </location>
</feature>
<keyword evidence="1" id="KW-0472">Membrane</keyword>
<evidence type="ECO:0000313" key="2">
    <source>
        <dbReference type="EMBL" id="MBY4894224.1"/>
    </source>
</evidence>
<dbReference type="Proteomes" id="UP000693972">
    <property type="component" value="Unassembled WGS sequence"/>
</dbReference>
<gene>
    <name evidence="2" type="ORF">KUL25_15820</name>
    <name evidence="3" type="ORF">KUL25_15825</name>
</gene>
<dbReference type="EMBL" id="CP078073">
    <property type="protein sequence ID" value="QXL86903.1"/>
    <property type="molecule type" value="Genomic_DNA"/>
</dbReference>
<evidence type="ECO:0000313" key="3">
    <source>
        <dbReference type="EMBL" id="QXL86903.1"/>
    </source>
</evidence>
<dbReference type="AlphaFoldDB" id="A0A975YF14"/>
<dbReference type="NCBIfam" id="TIGR03054">
    <property type="entry name" value="photo_alph_chp1"/>
    <property type="match status" value="1"/>
</dbReference>
<reference evidence="3 4" key="1">
    <citation type="submission" date="2021-07" db="EMBL/GenBank/DDBJ databases">
        <title>Karlodiniumbacter phycospheric gen. nov., sp. nov., a phycosphere bacterium isolated from karlodinium veneficum.</title>
        <authorList>
            <person name="Peng Y."/>
            <person name="Jiang L."/>
            <person name="Lee J."/>
        </authorList>
    </citation>
    <scope>NUCLEOTIDE SEQUENCE</scope>
    <source>
        <strain evidence="3 4">N5</strain>
    </source>
</reference>
<keyword evidence="4" id="KW-1185">Reference proteome</keyword>
<proteinExistence type="predicted"/>
<evidence type="ECO:0000256" key="1">
    <source>
        <dbReference type="SAM" id="Phobius"/>
    </source>
</evidence>
<keyword evidence="1" id="KW-1133">Transmembrane helix</keyword>
<protein>
    <submittedName>
        <fullName evidence="3">Pullulanase</fullName>
    </submittedName>
</protein>
<evidence type="ECO:0000313" key="4">
    <source>
        <dbReference type="Proteomes" id="UP000693972"/>
    </source>
</evidence>
<dbReference type="InterPro" id="IPR017495">
    <property type="entry name" value="PuhC"/>
</dbReference>
<dbReference type="RefSeq" id="WP_082916693.1">
    <property type="nucleotide sequence ID" value="NZ_JAIMBW010000001.1"/>
</dbReference>
<keyword evidence="1" id="KW-0812">Transmembrane</keyword>